<comment type="caution">
    <text evidence="4">The sequence shown here is derived from an EMBL/GenBank/DDBJ whole genome shotgun (WGS) entry which is preliminary data.</text>
</comment>
<dbReference type="SUPFAM" id="SSF57756">
    <property type="entry name" value="Retrovirus zinc finger-like domains"/>
    <property type="match status" value="1"/>
</dbReference>
<dbReference type="Pfam" id="PF00098">
    <property type="entry name" value="zf-CCHC"/>
    <property type="match status" value="1"/>
</dbReference>
<gene>
    <name evidence="4" type="ORF">QYE76_015480</name>
</gene>
<feature type="region of interest" description="Disordered" evidence="2">
    <location>
        <begin position="635"/>
        <end position="710"/>
    </location>
</feature>
<dbReference type="InterPro" id="IPR036875">
    <property type="entry name" value="Znf_CCHC_sf"/>
</dbReference>
<keyword evidence="1" id="KW-0863">Zinc-finger</keyword>
<evidence type="ECO:0000259" key="3">
    <source>
        <dbReference type="PROSITE" id="PS50158"/>
    </source>
</evidence>
<reference evidence="4" key="1">
    <citation type="submission" date="2023-07" db="EMBL/GenBank/DDBJ databases">
        <title>A chromosome-level genome assembly of Lolium multiflorum.</title>
        <authorList>
            <person name="Chen Y."/>
            <person name="Copetti D."/>
            <person name="Kolliker R."/>
            <person name="Studer B."/>
        </authorList>
    </citation>
    <scope>NUCLEOTIDE SEQUENCE</scope>
    <source>
        <strain evidence="4">02402/16</strain>
        <tissue evidence="4">Leaf</tissue>
    </source>
</reference>
<organism evidence="4 5">
    <name type="scientific">Lolium multiflorum</name>
    <name type="common">Italian ryegrass</name>
    <name type="synonym">Lolium perenne subsp. multiflorum</name>
    <dbReference type="NCBI Taxonomy" id="4521"/>
    <lineage>
        <taxon>Eukaryota</taxon>
        <taxon>Viridiplantae</taxon>
        <taxon>Streptophyta</taxon>
        <taxon>Embryophyta</taxon>
        <taxon>Tracheophyta</taxon>
        <taxon>Spermatophyta</taxon>
        <taxon>Magnoliopsida</taxon>
        <taxon>Liliopsida</taxon>
        <taxon>Poales</taxon>
        <taxon>Poaceae</taxon>
        <taxon>BOP clade</taxon>
        <taxon>Pooideae</taxon>
        <taxon>Poodae</taxon>
        <taxon>Poeae</taxon>
        <taxon>Poeae Chloroplast Group 2 (Poeae type)</taxon>
        <taxon>Loliodinae</taxon>
        <taxon>Loliinae</taxon>
        <taxon>Lolium</taxon>
    </lineage>
</organism>
<protein>
    <recommendedName>
        <fullName evidence="3">CCHC-type domain-containing protein</fullName>
    </recommendedName>
</protein>
<feature type="compositionally biased region" description="Acidic residues" evidence="2">
    <location>
        <begin position="652"/>
        <end position="665"/>
    </location>
</feature>
<keyword evidence="1" id="KW-0862">Zinc</keyword>
<evidence type="ECO:0000256" key="2">
    <source>
        <dbReference type="SAM" id="MobiDB-lite"/>
    </source>
</evidence>
<feature type="region of interest" description="Disordered" evidence="2">
    <location>
        <begin position="91"/>
        <end position="191"/>
    </location>
</feature>
<feature type="domain" description="CCHC-type" evidence="3">
    <location>
        <begin position="405"/>
        <end position="418"/>
    </location>
</feature>
<proteinExistence type="predicted"/>
<sequence>MSELGSGDAEAEDPATPAPRCSPSALCSRPSVSGGGFGGRFWALTPDVDDAEATSEPSEEGSPVRAPGRGAGTPFGVFLRAAEELGGSLRSGRRAAFAPGGRGSRFAATSRGGAAVGERPRWKQRWPSARRREALGDCGARRRAPAPAPAPSAPAGAATRPDVAGSPRSASEAAAGERDRPPLDPLGFPSLLSRPVDGPLLGPAQVSAGGLQVFRLRSPTCAATVNPPVAFVSLHPPSPLRLSFAAVVAMERPQGEGGQRGRNQSGNKRRHDERSGSGSGTGGGRSNPQQQEADLRARALAEKNRNRSGTEGARAGGQGGNSNHTPPAWWVEREKKRAAKEAARLAQVASGAAAPPPPSASGGGRAHEAAAGKKVAEPGRSTASYGSRPASGVAEAVAPSTNMECFKCGRMGHFQAACTFPPVCLLCGVEGHNSAACTSKGRQPELRVMGQAVTGESFFALEFEEDDEESEEMSNGAVISFKHVVLSVSDLTRELHHLVEADWDWQVEETSAHEFSVVFPSRESLQISARSGRLFLPLSGTVADIRLADSDPAPVEMLQEVWIRLTGVPRRMRRADRLLAGMRMLGWPVRVDEDSIRRRQPVRMLLACRNPDKLRGSVQLFHKKLGYNIGVHVEPATGASTSAPSPPPQGGPEDDEDEDDDDVDDLSPSRKEWDELGARDQARAAAGGAPSAAPPGDAAATPATEGLPPAASAACAPVDLGGSTAASGPAEQVVSDQYGSNLRGWPLPLLQLEQARAADLASAGCRPSLILEEGEAPPSPILPDSSTLLTAESDGEDSADSPSKNTDGVEAMDAEEAGGDDEMLEEGGQVVDQGAPAAGRQVIPRRRRTKTVPAEPARKSARLTDSTPVLQRAQERAAAKNLEPGTISDFAVLPSLSDSHLVSVTHDCGMAFETESRPVAESISLIRAKEEAQAVLALAVFRKEVEVARKAASSSDPGPVATGAAPVSGDVGDPSLVEETMKASFTPADLRGIDPLGKFSWHHSPASGRSGGMLLGVNEDTFDVLGWGSGAFFLRVDVRQLDTAKALDGVADGRGLDDEGWALRYHLEDQLTHLSEVEEEYWRQRSRVTWLTKGDANTAFFHAYANGRRRKCAITRLMTDSGIPVESHALQAHIYEFYRALMGSTGEPPLLHLPPPSGLVRLRCRDGRMIAS</sequence>
<dbReference type="EMBL" id="JAUUTY010000001">
    <property type="protein sequence ID" value="KAK1698783.1"/>
    <property type="molecule type" value="Genomic_DNA"/>
</dbReference>
<dbReference type="GO" id="GO:0008270">
    <property type="term" value="F:zinc ion binding"/>
    <property type="evidence" value="ECO:0007669"/>
    <property type="project" value="UniProtKB-KW"/>
</dbReference>
<dbReference type="InterPro" id="IPR001878">
    <property type="entry name" value="Znf_CCHC"/>
</dbReference>
<feature type="region of interest" description="Disordered" evidence="2">
    <location>
        <begin position="252"/>
        <end position="393"/>
    </location>
</feature>
<feature type="compositionally biased region" description="Basic and acidic residues" evidence="2">
    <location>
        <begin position="667"/>
        <end position="682"/>
    </location>
</feature>
<feature type="compositionally biased region" description="Acidic residues" evidence="2">
    <location>
        <begin position="47"/>
        <end position="59"/>
    </location>
</feature>
<name>A0AAD8U6H8_LOLMU</name>
<feature type="region of interest" description="Disordered" evidence="2">
    <location>
        <begin position="828"/>
        <end position="865"/>
    </location>
</feature>
<keyword evidence="5" id="KW-1185">Reference proteome</keyword>
<feature type="region of interest" description="Disordered" evidence="2">
    <location>
        <begin position="1"/>
        <end position="74"/>
    </location>
</feature>
<keyword evidence="1" id="KW-0479">Metal-binding</keyword>
<feature type="region of interest" description="Disordered" evidence="2">
    <location>
        <begin position="952"/>
        <end position="971"/>
    </location>
</feature>
<feature type="compositionally biased region" description="Low complexity" evidence="2">
    <location>
        <begin position="683"/>
        <end position="704"/>
    </location>
</feature>
<dbReference type="Gene3D" id="4.10.60.10">
    <property type="entry name" value="Zinc finger, CCHC-type"/>
    <property type="match status" value="1"/>
</dbReference>
<dbReference type="Proteomes" id="UP001231189">
    <property type="component" value="Unassembled WGS sequence"/>
</dbReference>
<evidence type="ECO:0000313" key="5">
    <source>
        <dbReference type="Proteomes" id="UP001231189"/>
    </source>
</evidence>
<feature type="compositionally biased region" description="Low complexity" evidence="2">
    <location>
        <begin position="94"/>
        <end position="108"/>
    </location>
</feature>
<feature type="region of interest" description="Disordered" evidence="2">
    <location>
        <begin position="771"/>
        <end position="809"/>
    </location>
</feature>
<dbReference type="GO" id="GO:0003676">
    <property type="term" value="F:nucleic acid binding"/>
    <property type="evidence" value="ECO:0007669"/>
    <property type="project" value="InterPro"/>
</dbReference>
<dbReference type="PANTHER" id="PTHR33170">
    <property type="entry name" value="DUF4283 DOMAIN-CONTAINING PROTEIN-RELATED"/>
    <property type="match status" value="1"/>
</dbReference>
<dbReference type="PANTHER" id="PTHR33170:SF2">
    <property type="entry name" value="OS12G0531500 PROTEIN"/>
    <property type="match status" value="1"/>
</dbReference>
<feature type="compositionally biased region" description="Basic and acidic residues" evidence="2">
    <location>
        <begin position="365"/>
        <end position="377"/>
    </location>
</feature>
<dbReference type="SMART" id="SM00343">
    <property type="entry name" value="ZnF_C2HC"/>
    <property type="match status" value="2"/>
</dbReference>
<evidence type="ECO:0000313" key="4">
    <source>
        <dbReference type="EMBL" id="KAK1698783.1"/>
    </source>
</evidence>
<dbReference type="PROSITE" id="PS50158">
    <property type="entry name" value="ZF_CCHC"/>
    <property type="match status" value="1"/>
</dbReference>
<accession>A0AAD8U6H8</accession>
<feature type="compositionally biased region" description="Basic and acidic residues" evidence="2">
    <location>
        <begin position="293"/>
        <end position="305"/>
    </location>
</feature>
<evidence type="ECO:0000256" key="1">
    <source>
        <dbReference type="PROSITE-ProRule" id="PRU00047"/>
    </source>
</evidence>
<dbReference type="AlphaFoldDB" id="A0AAD8U6H8"/>
<feature type="compositionally biased region" description="Basic and acidic residues" evidence="2">
    <location>
        <begin position="331"/>
        <end position="343"/>
    </location>
</feature>